<protein>
    <submittedName>
        <fullName evidence="4">TetR/AcrR family transcriptional regulator</fullName>
    </submittedName>
</protein>
<evidence type="ECO:0000256" key="1">
    <source>
        <dbReference type="ARBA" id="ARBA00023125"/>
    </source>
</evidence>
<dbReference type="PANTHER" id="PTHR43479">
    <property type="entry name" value="ACREF/ENVCD OPERON REPRESSOR-RELATED"/>
    <property type="match status" value="1"/>
</dbReference>
<dbReference type="Proteomes" id="UP001524473">
    <property type="component" value="Unassembled WGS sequence"/>
</dbReference>
<dbReference type="InterPro" id="IPR050624">
    <property type="entry name" value="HTH-type_Tx_Regulator"/>
</dbReference>
<comment type="caution">
    <text evidence="4">The sequence shown here is derived from an EMBL/GenBank/DDBJ whole genome shotgun (WGS) entry which is preliminary data.</text>
</comment>
<reference evidence="4 5" key="1">
    <citation type="submission" date="2022-06" db="EMBL/GenBank/DDBJ databases">
        <title>Isolation of gut microbiota from human fecal samples.</title>
        <authorList>
            <person name="Pamer E.G."/>
            <person name="Barat B."/>
            <person name="Waligurski E."/>
            <person name="Medina S."/>
            <person name="Paddock L."/>
            <person name="Mostad J."/>
        </authorList>
    </citation>
    <scope>NUCLEOTIDE SEQUENCE [LARGE SCALE GENOMIC DNA]</scope>
    <source>
        <strain evidence="4 5">DFI.9.73</strain>
    </source>
</reference>
<evidence type="ECO:0000259" key="3">
    <source>
        <dbReference type="PROSITE" id="PS50977"/>
    </source>
</evidence>
<name>A0ABT1S2H0_9FIRM</name>
<feature type="DNA-binding region" description="H-T-H motif" evidence="2">
    <location>
        <begin position="28"/>
        <end position="47"/>
    </location>
</feature>
<dbReference type="PRINTS" id="PR00455">
    <property type="entry name" value="HTHTETR"/>
</dbReference>
<organism evidence="4 5">
    <name type="scientific">Neglectibacter timonensis</name>
    <dbReference type="NCBI Taxonomy" id="1776382"/>
    <lineage>
        <taxon>Bacteria</taxon>
        <taxon>Bacillati</taxon>
        <taxon>Bacillota</taxon>
        <taxon>Clostridia</taxon>
        <taxon>Eubacteriales</taxon>
        <taxon>Oscillospiraceae</taxon>
        <taxon>Neglectibacter</taxon>
    </lineage>
</organism>
<dbReference type="RefSeq" id="WP_256192245.1">
    <property type="nucleotide sequence ID" value="NZ_CAJKKG010000003.1"/>
</dbReference>
<evidence type="ECO:0000256" key="2">
    <source>
        <dbReference type="PROSITE-ProRule" id="PRU00335"/>
    </source>
</evidence>
<dbReference type="Gene3D" id="1.10.357.10">
    <property type="entry name" value="Tetracycline Repressor, domain 2"/>
    <property type="match status" value="1"/>
</dbReference>
<dbReference type="InterPro" id="IPR009057">
    <property type="entry name" value="Homeodomain-like_sf"/>
</dbReference>
<keyword evidence="5" id="KW-1185">Reference proteome</keyword>
<dbReference type="InterPro" id="IPR001647">
    <property type="entry name" value="HTH_TetR"/>
</dbReference>
<dbReference type="Pfam" id="PF00440">
    <property type="entry name" value="TetR_N"/>
    <property type="match status" value="1"/>
</dbReference>
<proteinExistence type="predicted"/>
<evidence type="ECO:0000313" key="4">
    <source>
        <dbReference type="EMBL" id="MCQ4841137.1"/>
    </source>
</evidence>
<dbReference type="PROSITE" id="PS50977">
    <property type="entry name" value="HTH_TETR_2"/>
    <property type="match status" value="1"/>
</dbReference>
<gene>
    <name evidence="4" type="ORF">NE695_14575</name>
</gene>
<accession>A0ABT1S2H0</accession>
<dbReference type="EMBL" id="JANFZH010000038">
    <property type="protein sequence ID" value="MCQ4841137.1"/>
    <property type="molecule type" value="Genomic_DNA"/>
</dbReference>
<keyword evidence="1 2" id="KW-0238">DNA-binding</keyword>
<dbReference type="SUPFAM" id="SSF46689">
    <property type="entry name" value="Homeodomain-like"/>
    <property type="match status" value="1"/>
</dbReference>
<sequence length="185" mass="20675">MNTIVTSREAILKACCSLVMEQGLKALNIRAVAQKCGISIGAVYHYFPSKEALISSAVQEIWRLLFHMGNETPASGSFPEYVGRLFETVQEGMALYPHFFTLHSLAFSETEKEEARDVMARSFVQVKAGMLSVLCEDSRVTPKAFSEAFPREDFVEFVFESLLSLLMTQSGSCSVLTEVIHRVIY</sequence>
<dbReference type="PANTHER" id="PTHR43479:SF11">
    <property type="entry name" value="ACREF_ENVCD OPERON REPRESSOR-RELATED"/>
    <property type="match status" value="1"/>
</dbReference>
<feature type="domain" description="HTH tetR-type" evidence="3">
    <location>
        <begin position="5"/>
        <end position="65"/>
    </location>
</feature>
<evidence type="ECO:0000313" key="5">
    <source>
        <dbReference type="Proteomes" id="UP001524473"/>
    </source>
</evidence>